<keyword evidence="1" id="KW-0175">Coiled coil</keyword>
<evidence type="ECO:0000313" key="3">
    <source>
        <dbReference type="EMBL" id="KOO34482.1"/>
    </source>
</evidence>
<reference evidence="4" key="1">
    <citation type="journal article" date="2015" name="PLoS Genet.">
        <title>Genome Sequence and Transcriptome Analyses of Chrysochromulina tobin: Metabolic Tools for Enhanced Algal Fitness in the Prominent Order Prymnesiales (Haptophyceae).</title>
        <authorList>
            <person name="Hovde B.T."/>
            <person name="Deodato C.R."/>
            <person name="Hunsperger H.M."/>
            <person name="Ryken S.A."/>
            <person name="Yost W."/>
            <person name="Jha R.K."/>
            <person name="Patterson J."/>
            <person name="Monnat R.J. Jr."/>
            <person name="Barlow S.B."/>
            <person name="Starkenburg S.R."/>
            <person name="Cattolico R.A."/>
        </authorList>
    </citation>
    <scope>NUCLEOTIDE SEQUENCE</scope>
    <source>
        <strain evidence="4">CCMP291</strain>
    </source>
</reference>
<sequence length="293" mass="30874">GHAEELTRELAISEEALLSTTRQRDALCERLQATHSELKSTEAALEASEAALEAALEAKRAALADAREQLDEKAAEAALLGYAIVALETALVATPSTDAQAAVVARERSSFAAAEAAAWEAAWETATEDERPLSTRSLEEAEPRWLTDAAHADAMLRVVVATWNLHGKEAPDDLKPWLGGAVATPDVYAIGTQEAQRGIEASVLLPSKAQWLGRLETALGPHYKCVGSQTLVAIHLAVFVRTRLLPQVAHVQSAHVSTGLSTGFAGSLGNKGGVAIALTLGHTSFLFAVSSST</sequence>
<dbReference type="GO" id="GO:0004519">
    <property type="term" value="F:endonuclease activity"/>
    <property type="evidence" value="ECO:0007669"/>
    <property type="project" value="UniProtKB-KW"/>
</dbReference>
<dbReference type="InterPro" id="IPR036691">
    <property type="entry name" value="Endo/exonu/phosph_ase_sf"/>
</dbReference>
<dbReference type="InterPro" id="IPR046985">
    <property type="entry name" value="IP5"/>
</dbReference>
<feature type="coiled-coil region" evidence="1">
    <location>
        <begin position="3"/>
        <end position="76"/>
    </location>
</feature>
<keyword evidence="3" id="KW-0540">Nuclease</keyword>
<dbReference type="PANTHER" id="PTHR11200">
    <property type="entry name" value="INOSITOL 5-PHOSPHATASE"/>
    <property type="match status" value="1"/>
</dbReference>
<name>A0A0M0K7D4_9EUKA</name>
<dbReference type="Pfam" id="PF22669">
    <property type="entry name" value="Exo_endo_phos2"/>
    <property type="match status" value="1"/>
</dbReference>
<keyword evidence="3" id="KW-0269">Exonuclease</keyword>
<dbReference type="GO" id="GO:0004439">
    <property type="term" value="F:phosphatidylinositol-4,5-bisphosphate 5-phosphatase activity"/>
    <property type="evidence" value="ECO:0007669"/>
    <property type="project" value="TreeGrafter"/>
</dbReference>
<evidence type="ECO:0000256" key="1">
    <source>
        <dbReference type="SAM" id="Coils"/>
    </source>
</evidence>
<dbReference type="GO" id="GO:0046856">
    <property type="term" value="P:phosphatidylinositol dephosphorylation"/>
    <property type="evidence" value="ECO:0007669"/>
    <property type="project" value="InterPro"/>
</dbReference>
<dbReference type="PANTHER" id="PTHR11200:SF275">
    <property type="entry name" value="LD06095P"/>
    <property type="match status" value="1"/>
</dbReference>
<feature type="domain" description="Inositol polyphosphate-related phosphatase" evidence="2">
    <location>
        <begin position="162"/>
        <end position="288"/>
    </location>
</feature>
<dbReference type="InterPro" id="IPR000300">
    <property type="entry name" value="IPPc"/>
</dbReference>
<feature type="non-terminal residue" evidence="3">
    <location>
        <position position="1"/>
    </location>
</feature>
<keyword evidence="3" id="KW-0255">Endonuclease</keyword>
<dbReference type="SUPFAM" id="SSF56219">
    <property type="entry name" value="DNase I-like"/>
    <property type="match status" value="1"/>
</dbReference>
<gene>
    <name evidence="3" type="ORF">Ctob_012681</name>
</gene>
<accession>A0A0M0K7D4</accession>
<dbReference type="EMBL" id="JWZX01001203">
    <property type="protein sequence ID" value="KOO34482.1"/>
    <property type="molecule type" value="Genomic_DNA"/>
</dbReference>
<evidence type="ECO:0000313" key="4">
    <source>
        <dbReference type="Proteomes" id="UP000037460"/>
    </source>
</evidence>
<keyword evidence="3" id="KW-0378">Hydrolase</keyword>
<dbReference type="OrthoDB" id="7862313at2759"/>
<proteinExistence type="predicted"/>
<dbReference type="GO" id="GO:0004527">
    <property type="term" value="F:exonuclease activity"/>
    <property type="evidence" value="ECO:0007669"/>
    <property type="project" value="UniProtKB-KW"/>
</dbReference>
<dbReference type="Proteomes" id="UP000037460">
    <property type="component" value="Unassembled WGS sequence"/>
</dbReference>
<keyword evidence="4" id="KW-1185">Reference proteome</keyword>
<comment type="caution">
    <text evidence="3">The sequence shown here is derived from an EMBL/GenBank/DDBJ whole genome shotgun (WGS) entry which is preliminary data.</text>
</comment>
<dbReference type="AlphaFoldDB" id="A0A0M0K7D4"/>
<protein>
    <submittedName>
        <fullName evidence="3">Endonuclease exonuclease phosphatase family protein</fullName>
    </submittedName>
</protein>
<dbReference type="Gene3D" id="3.60.10.10">
    <property type="entry name" value="Endonuclease/exonuclease/phosphatase"/>
    <property type="match status" value="1"/>
</dbReference>
<evidence type="ECO:0000259" key="2">
    <source>
        <dbReference type="Pfam" id="PF22669"/>
    </source>
</evidence>
<organism evidence="3 4">
    <name type="scientific">Chrysochromulina tobinii</name>
    <dbReference type="NCBI Taxonomy" id="1460289"/>
    <lineage>
        <taxon>Eukaryota</taxon>
        <taxon>Haptista</taxon>
        <taxon>Haptophyta</taxon>
        <taxon>Prymnesiophyceae</taxon>
        <taxon>Prymnesiales</taxon>
        <taxon>Chrysochromulinaceae</taxon>
        <taxon>Chrysochromulina</taxon>
    </lineage>
</organism>